<sequence length="93" mass="10695">MLPITCPGCRSEMQVKSLYCQACDTTITGSFSLPLFLKLEPKEQDFIMKFVQNSGSLKQMSKTLKLSYPTVRNMLDDLIEKINQFKKESHENE</sequence>
<gene>
    <name evidence="3" type="ORF">DDZ16_18350</name>
</gene>
<evidence type="ECO:0000313" key="3">
    <source>
        <dbReference type="EMBL" id="PWD97940.1"/>
    </source>
</evidence>
<evidence type="ECO:0008006" key="5">
    <source>
        <dbReference type="Google" id="ProtNLM"/>
    </source>
</evidence>
<feature type="domain" description="DUF2089" evidence="1">
    <location>
        <begin position="39"/>
        <end position="83"/>
    </location>
</feature>
<keyword evidence="4" id="KW-1185">Reference proteome</keyword>
<comment type="caution">
    <text evidence="3">The sequence shown here is derived from an EMBL/GenBank/DDBJ whole genome shotgun (WGS) entry which is preliminary data.</text>
</comment>
<proteinExistence type="predicted"/>
<dbReference type="InterPro" id="IPR053957">
    <property type="entry name" value="DUF2089_Zn_ribbon"/>
</dbReference>
<feature type="domain" description="DUF2089" evidence="2">
    <location>
        <begin position="6"/>
        <end position="36"/>
    </location>
</feature>
<organism evidence="3 4">
    <name type="scientific">Marinilabilia rubra</name>
    <dbReference type="NCBI Taxonomy" id="2162893"/>
    <lineage>
        <taxon>Bacteria</taxon>
        <taxon>Pseudomonadati</taxon>
        <taxon>Bacteroidota</taxon>
        <taxon>Bacteroidia</taxon>
        <taxon>Marinilabiliales</taxon>
        <taxon>Marinilabiliaceae</taxon>
        <taxon>Marinilabilia</taxon>
    </lineage>
</organism>
<dbReference type="InterPro" id="IPR018658">
    <property type="entry name" value="DUF2089"/>
</dbReference>
<name>A0A2U2B4E7_9BACT</name>
<reference evidence="3 4" key="1">
    <citation type="submission" date="2018-05" db="EMBL/GenBank/DDBJ databases">
        <title>Marinilabilia rubrum sp. nov., isolated from saltern sediment.</title>
        <authorList>
            <person name="Zhang R."/>
        </authorList>
    </citation>
    <scope>NUCLEOTIDE SEQUENCE [LARGE SCALE GENOMIC DNA]</scope>
    <source>
        <strain evidence="3 4">WTE16</strain>
    </source>
</reference>
<evidence type="ECO:0000259" key="1">
    <source>
        <dbReference type="Pfam" id="PF09862"/>
    </source>
</evidence>
<dbReference type="EMBL" id="QEWP01000022">
    <property type="protein sequence ID" value="PWD97940.1"/>
    <property type="molecule type" value="Genomic_DNA"/>
</dbReference>
<dbReference type="AlphaFoldDB" id="A0A2U2B4E7"/>
<dbReference type="Pfam" id="PF22747">
    <property type="entry name" value="Zn_ribbon_DUF2089"/>
    <property type="match status" value="1"/>
</dbReference>
<evidence type="ECO:0000259" key="2">
    <source>
        <dbReference type="Pfam" id="PF22747"/>
    </source>
</evidence>
<evidence type="ECO:0000313" key="4">
    <source>
        <dbReference type="Proteomes" id="UP000244956"/>
    </source>
</evidence>
<dbReference type="OrthoDB" id="9797643at2"/>
<accession>A0A2U2B4E7</accession>
<dbReference type="Proteomes" id="UP000244956">
    <property type="component" value="Unassembled WGS sequence"/>
</dbReference>
<dbReference type="Pfam" id="PF09862">
    <property type="entry name" value="DUF2089"/>
    <property type="match status" value="1"/>
</dbReference>
<protein>
    <recommendedName>
        <fullName evidence="5">DUF2089 domain-containing protein</fullName>
    </recommendedName>
</protein>